<keyword evidence="6" id="KW-1185">Reference proteome</keyword>
<reference evidence="5 6" key="1">
    <citation type="submission" date="2016-11" db="EMBL/GenBank/DDBJ databases">
        <title>Trade-off between light-utilization and light-protection in marine flavobacteria.</title>
        <authorList>
            <person name="Kumagai Y."/>
        </authorList>
    </citation>
    <scope>NUCLEOTIDE SEQUENCE [LARGE SCALE GENOMIC DNA]</scope>
    <source>
        <strain evidence="5 6">NBRC 107125</strain>
    </source>
</reference>
<keyword evidence="1" id="KW-0032">Aminotransferase</keyword>
<dbReference type="GO" id="GO:0008168">
    <property type="term" value="F:methyltransferase activity"/>
    <property type="evidence" value="ECO:0007669"/>
    <property type="project" value="UniProtKB-KW"/>
</dbReference>
<accession>A0A1X9NKD4</accession>
<dbReference type="InterPro" id="IPR013977">
    <property type="entry name" value="GcvT_C"/>
</dbReference>
<dbReference type="EMBL" id="CP019343">
    <property type="protein sequence ID" value="ARN75909.1"/>
    <property type="molecule type" value="Genomic_DNA"/>
</dbReference>
<feature type="binding site" evidence="2">
    <location>
        <position position="213"/>
    </location>
    <ligand>
        <name>substrate</name>
    </ligand>
</feature>
<dbReference type="InterPro" id="IPR029043">
    <property type="entry name" value="GcvT/YgfZ_C"/>
</dbReference>
<dbReference type="Pfam" id="PF08669">
    <property type="entry name" value="GCV_T_C"/>
    <property type="match status" value="1"/>
</dbReference>
<proteinExistence type="predicted"/>
<dbReference type="Proteomes" id="UP000193450">
    <property type="component" value="Chromosome"/>
</dbReference>
<evidence type="ECO:0000256" key="1">
    <source>
        <dbReference type="ARBA" id="ARBA00022576"/>
    </source>
</evidence>
<evidence type="ECO:0000313" key="6">
    <source>
        <dbReference type="Proteomes" id="UP000193450"/>
    </source>
</evidence>
<dbReference type="SUPFAM" id="SSF103025">
    <property type="entry name" value="Folate-binding domain"/>
    <property type="match status" value="1"/>
</dbReference>
<dbReference type="STRING" id="716816.BST96_18485"/>
<dbReference type="InterPro" id="IPR028896">
    <property type="entry name" value="GcvT/YgfZ/DmdA"/>
</dbReference>
<dbReference type="AlphaFoldDB" id="A0A1X9NKD4"/>
<sequence>MDLTVKLKNADDIDHIATGVQPTPFHSRTSKLNMNQQWVEWCGYATAVSYMDAHIEYFATRNTCAVFDMSPMRKYRFKGPDAEAMLDRMVTRDVSKQALNTVAYNVWCTDAGRVVDDGTLFRLADDEFIVCCADPCYDWFQLAAVGFDAIEITDISEDLASLALQGPTSCALLKQMGFSGIENCKPFEIVKFPYLSGEMMISRTGFTGDLGYELWIDPKDAEALWDELFDKGYNYGIQPLGDESLDMARLEAGFISPDVEFHGALHTVEPGHDHSPFELGLGWIVNFKKAHFTGRAALLAEKESGNYRRLVKLDIEGNKPAESSILYSGKNCKQEIGYVTSAMWSPVVKANIAYGLIDAKYIDSEIWAEIYHQKELRWYRKVAKCTKVKKPFWAPERAKATPPPDC</sequence>
<dbReference type="PANTHER" id="PTHR43757:SF2">
    <property type="entry name" value="AMINOMETHYLTRANSFERASE, MITOCHONDRIAL"/>
    <property type="match status" value="1"/>
</dbReference>
<dbReference type="InterPro" id="IPR006222">
    <property type="entry name" value="GCVT_N"/>
</dbReference>
<dbReference type="SUPFAM" id="SSF101790">
    <property type="entry name" value="Aminomethyltransferase beta-barrel domain"/>
    <property type="match status" value="1"/>
</dbReference>
<dbReference type="PIRSF" id="PIRSF006487">
    <property type="entry name" value="GcvT"/>
    <property type="match status" value="1"/>
</dbReference>
<protein>
    <submittedName>
        <fullName evidence="5">Aminomethyltransferase</fullName>
    </submittedName>
</protein>
<keyword evidence="5" id="KW-0808">Transferase</keyword>
<dbReference type="InterPro" id="IPR027266">
    <property type="entry name" value="TrmE/GcvT-like"/>
</dbReference>
<organism evidence="5 6">
    <name type="scientific">Oceanicoccus sagamiensis</name>
    <dbReference type="NCBI Taxonomy" id="716816"/>
    <lineage>
        <taxon>Bacteria</taxon>
        <taxon>Pseudomonadati</taxon>
        <taxon>Pseudomonadota</taxon>
        <taxon>Gammaproteobacteria</taxon>
        <taxon>Cellvibrionales</taxon>
        <taxon>Spongiibacteraceae</taxon>
        <taxon>Oceanicoccus</taxon>
    </lineage>
</organism>
<dbReference type="Pfam" id="PF01571">
    <property type="entry name" value="GCV_T"/>
    <property type="match status" value="1"/>
</dbReference>
<dbReference type="OrthoDB" id="9774591at2"/>
<dbReference type="KEGG" id="osg:BST96_18485"/>
<dbReference type="RefSeq" id="WP_085760106.1">
    <property type="nucleotide sequence ID" value="NZ_CP019343.1"/>
</dbReference>
<evidence type="ECO:0000256" key="2">
    <source>
        <dbReference type="PIRSR" id="PIRSR006487-1"/>
    </source>
</evidence>
<evidence type="ECO:0000313" key="5">
    <source>
        <dbReference type="EMBL" id="ARN75909.1"/>
    </source>
</evidence>
<keyword evidence="5" id="KW-0489">Methyltransferase</keyword>
<dbReference type="GO" id="GO:0008483">
    <property type="term" value="F:transaminase activity"/>
    <property type="evidence" value="ECO:0007669"/>
    <property type="project" value="UniProtKB-KW"/>
</dbReference>
<dbReference type="Gene3D" id="3.30.1360.120">
    <property type="entry name" value="Probable tRNA modification gtpase trme, domain 1"/>
    <property type="match status" value="1"/>
</dbReference>
<name>A0A1X9NKD4_9GAMM</name>
<gene>
    <name evidence="5" type="ORF">BST96_18485</name>
</gene>
<evidence type="ECO:0000259" key="3">
    <source>
        <dbReference type="Pfam" id="PF01571"/>
    </source>
</evidence>
<dbReference type="GO" id="GO:0032259">
    <property type="term" value="P:methylation"/>
    <property type="evidence" value="ECO:0007669"/>
    <property type="project" value="UniProtKB-KW"/>
</dbReference>
<dbReference type="PANTHER" id="PTHR43757">
    <property type="entry name" value="AMINOMETHYLTRANSFERASE"/>
    <property type="match status" value="1"/>
</dbReference>
<feature type="domain" description="Aminomethyltransferase C-terminal" evidence="4">
    <location>
        <begin position="308"/>
        <end position="392"/>
    </location>
</feature>
<feature type="domain" description="GCVT N-terminal" evidence="3">
    <location>
        <begin position="34"/>
        <end position="289"/>
    </location>
</feature>
<evidence type="ECO:0000259" key="4">
    <source>
        <dbReference type="Pfam" id="PF08669"/>
    </source>
</evidence>